<sequence>FSFITFILPYLLSNALEENKINSTNITNNYFKYFHPIPIINETFSKKNVKLFFIPRLKLGACFIGKTGSIIQKMIFCYLKKKKNEKNFKSFTLCNMNGKTFDNLENFEKIYGVEKVK</sequence>
<name>A0AAF5DKU8_STRER</name>
<evidence type="ECO:0000313" key="1">
    <source>
        <dbReference type="Proteomes" id="UP000035681"/>
    </source>
</evidence>
<keyword evidence="1" id="KW-1185">Reference proteome</keyword>
<dbReference type="Proteomes" id="UP000035681">
    <property type="component" value="Unplaced"/>
</dbReference>
<organism evidence="1 2">
    <name type="scientific">Strongyloides stercoralis</name>
    <name type="common">Threadworm</name>
    <dbReference type="NCBI Taxonomy" id="6248"/>
    <lineage>
        <taxon>Eukaryota</taxon>
        <taxon>Metazoa</taxon>
        <taxon>Ecdysozoa</taxon>
        <taxon>Nematoda</taxon>
        <taxon>Chromadorea</taxon>
        <taxon>Rhabditida</taxon>
        <taxon>Tylenchina</taxon>
        <taxon>Panagrolaimomorpha</taxon>
        <taxon>Strongyloidoidea</taxon>
        <taxon>Strongyloididae</taxon>
        <taxon>Strongyloides</taxon>
    </lineage>
</organism>
<accession>A0AAF5DKU8</accession>
<protein>
    <submittedName>
        <fullName evidence="2">Sulfotransferase domain-containing protein</fullName>
    </submittedName>
</protein>
<proteinExistence type="predicted"/>
<dbReference type="WBParaSite" id="TCONS_00013562.p2">
    <property type="protein sequence ID" value="TCONS_00013562.p2"/>
    <property type="gene ID" value="XLOC_008326"/>
</dbReference>
<dbReference type="AlphaFoldDB" id="A0AAF5DKU8"/>
<reference evidence="2" key="1">
    <citation type="submission" date="2024-02" db="UniProtKB">
        <authorList>
            <consortium name="WormBaseParasite"/>
        </authorList>
    </citation>
    <scope>IDENTIFICATION</scope>
</reference>
<evidence type="ECO:0000313" key="2">
    <source>
        <dbReference type="WBParaSite" id="TCONS_00013562.p2"/>
    </source>
</evidence>